<dbReference type="AlphaFoldDB" id="A0A131ZWI3"/>
<dbReference type="OrthoDB" id="8194427at2759"/>
<evidence type="ECO:0000313" key="3">
    <source>
        <dbReference type="Proteomes" id="UP000616769"/>
    </source>
</evidence>
<feature type="region of interest" description="Disordered" evidence="1">
    <location>
        <begin position="413"/>
        <end position="467"/>
    </location>
</feature>
<dbReference type="VEuPathDB" id="VectorBase:SSCA007493"/>
<evidence type="ECO:0000313" key="2">
    <source>
        <dbReference type="EMBL" id="KPM02645.1"/>
    </source>
</evidence>
<proteinExistence type="predicted"/>
<name>A0A131ZWI3_SARSC</name>
<feature type="compositionally biased region" description="Low complexity" evidence="1">
    <location>
        <begin position="416"/>
        <end position="435"/>
    </location>
</feature>
<sequence>MHRQQTMNGVEKVANETSAINLDELLRNVEEVRTDFTSIDCANDETIENEISLSNYLKTITSSLQCLDEDDLMNDLTVTNRSDIPKPPLIDPKQCDRFEQCCLIKYSNPFGIESNRLEDSTDLIPTSIRVSSASNPIVETNRFDLTDTVNQNNQILLNKSATPSTINRSFETTFEEAFRNYYDLQKRISDSNNYHTMPFSDKNSTSIRQTRQRTSEKEHHDVRLIRSLILDVDPQHRSKDFSNGSIFNQTNDDGDRLLEMPIIIAPPEDYQNVEERKCSPINSESIKNIQCRPTKSSSSSSSSLVDPSSIQNALMPYLDINEQTLSADKKHQHESNSIDPRMIETFDNQNIEIAHNLVKDIGIRIRKSIEQRRNEIDLIAINMDRILHQSNQQQKARKDIGFDGFQNESILNGDFSSTETSSSLSNGTINENIHNNGEEEVSTDQEDSLETEFIKPPTPFSNHRFES</sequence>
<accession>A0A131ZWI3</accession>
<dbReference type="Proteomes" id="UP000616769">
    <property type="component" value="Unassembled WGS sequence"/>
</dbReference>
<comment type="caution">
    <text evidence="2">The sequence shown here is derived from an EMBL/GenBank/DDBJ whole genome shotgun (WGS) entry which is preliminary data.</text>
</comment>
<dbReference type="EMBL" id="JXLN01002508">
    <property type="protein sequence ID" value="KPM02645.1"/>
    <property type="molecule type" value="Genomic_DNA"/>
</dbReference>
<reference evidence="2 3" key="1">
    <citation type="journal article" date="2015" name="Parasit. Vectors">
        <title>Draft genome of the scabies mite.</title>
        <authorList>
            <person name="Rider S.D.Jr."/>
            <person name="Morgan M.S."/>
            <person name="Arlian L.G."/>
        </authorList>
    </citation>
    <scope>NUCLEOTIDE SEQUENCE [LARGE SCALE GENOMIC DNA]</scope>
    <source>
        <strain evidence="2">Arlian Lab</strain>
    </source>
</reference>
<gene>
    <name evidence="2" type="ORF">QR98_0010610</name>
</gene>
<feature type="compositionally biased region" description="Polar residues" evidence="1">
    <location>
        <begin position="192"/>
        <end position="209"/>
    </location>
</feature>
<organism evidence="2 3">
    <name type="scientific">Sarcoptes scabiei</name>
    <name type="common">Itch mite</name>
    <name type="synonym">Acarus scabiei</name>
    <dbReference type="NCBI Taxonomy" id="52283"/>
    <lineage>
        <taxon>Eukaryota</taxon>
        <taxon>Metazoa</taxon>
        <taxon>Ecdysozoa</taxon>
        <taxon>Arthropoda</taxon>
        <taxon>Chelicerata</taxon>
        <taxon>Arachnida</taxon>
        <taxon>Acari</taxon>
        <taxon>Acariformes</taxon>
        <taxon>Sarcoptiformes</taxon>
        <taxon>Astigmata</taxon>
        <taxon>Psoroptidia</taxon>
        <taxon>Sarcoptoidea</taxon>
        <taxon>Sarcoptidae</taxon>
        <taxon>Sarcoptinae</taxon>
        <taxon>Sarcoptes</taxon>
    </lineage>
</organism>
<feature type="region of interest" description="Disordered" evidence="1">
    <location>
        <begin position="192"/>
        <end position="220"/>
    </location>
</feature>
<feature type="compositionally biased region" description="Acidic residues" evidence="1">
    <location>
        <begin position="438"/>
        <end position="450"/>
    </location>
</feature>
<protein>
    <submittedName>
        <fullName evidence="2">Uncharacterized protein</fullName>
    </submittedName>
</protein>
<evidence type="ECO:0000256" key="1">
    <source>
        <dbReference type="SAM" id="MobiDB-lite"/>
    </source>
</evidence>